<protein>
    <recommendedName>
        <fullName evidence="2">Peptidase A1 domain-containing protein</fullName>
    </recommendedName>
</protein>
<evidence type="ECO:0000256" key="1">
    <source>
        <dbReference type="ARBA" id="ARBA00007447"/>
    </source>
</evidence>
<dbReference type="GO" id="GO:0004190">
    <property type="term" value="F:aspartic-type endopeptidase activity"/>
    <property type="evidence" value="ECO:0007669"/>
    <property type="project" value="InterPro"/>
</dbReference>
<evidence type="ECO:0000313" key="3">
    <source>
        <dbReference type="EMBL" id="KAF7845752.1"/>
    </source>
</evidence>
<proteinExistence type="inferred from homology"/>
<name>A0A8T0CGC2_CORYI</name>
<dbReference type="InterPro" id="IPR034164">
    <property type="entry name" value="Pepsin-like_dom"/>
</dbReference>
<sequence length="306" mass="32790">MQIPNENFNISYADLEYLNGIVGYETVTLAGIEVAHQEVALAQLAGWSGDNITSGLVGLAYPSITSAYAGTVALADNFSDPSSHLVYSPIINTIFFVENLTDSVFSLTLSRNPDPDYGFGGYITIGGIPDITDPTVNASSKFVQTPILQVPFLGDAAAYAFYAIDVDALVYGKYKEADAEGATLYIVDSGTTLNYFTTEDAKEFNALFNPPAENIEGLYFVECTAVPPNLGVTIAGETFYHNPIDLIFDEGIGNNTCISGVQDGGALGAGFFILGDVFQKNVLSVFDVGNEMMAFSAREYYDVPGY</sequence>
<dbReference type="AlphaFoldDB" id="A0A8T0CGC2"/>
<gene>
    <name evidence="3" type="ORF">BT93_L0782</name>
</gene>
<comment type="caution">
    <text evidence="3">The sequence shown here is derived from an EMBL/GenBank/DDBJ whole genome shotgun (WGS) entry which is preliminary data.</text>
</comment>
<dbReference type="SUPFAM" id="SSF50630">
    <property type="entry name" value="Acid proteases"/>
    <property type="match status" value="1"/>
</dbReference>
<reference evidence="3" key="1">
    <citation type="submission" date="2020-05" db="EMBL/GenBank/DDBJ databases">
        <title>WGS assembly of Corymbia citriodora subspecies variegata.</title>
        <authorList>
            <person name="Barry K."/>
            <person name="Hundley H."/>
            <person name="Shu S."/>
            <person name="Jenkins J."/>
            <person name="Grimwood J."/>
            <person name="Baten A."/>
        </authorList>
    </citation>
    <scope>NUCLEOTIDE SEQUENCE</scope>
    <source>
        <strain evidence="3">CV2-018</strain>
    </source>
</reference>
<dbReference type="InterPro" id="IPR021109">
    <property type="entry name" value="Peptidase_aspartic_dom_sf"/>
</dbReference>
<evidence type="ECO:0000313" key="4">
    <source>
        <dbReference type="Proteomes" id="UP000806378"/>
    </source>
</evidence>
<dbReference type="InterPro" id="IPR001461">
    <property type="entry name" value="Aspartic_peptidase_A1"/>
</dbReference>
<dbReference type="PROSITE" id="PS51767">
    <property type="entry name" value="PEPTIDASE_A1"/>
    <property type="match status" value="1"/>
</dbReference>
<evidence type="ECO:0000259" key="2">
    <source>
        <dbReference type="PROSITE" id="PS51767"/>
    </source>
</evidence>
<keyword evidence="4" id="KW-1185">Reference proteome</keyword>
<feature type="domain" description="Peptidase A1" evidence="2">
    <location>
        <begin position="1"/>
        <end position="296"/>
    </location>
</feature>
<organism evidence="3 4">
    <name type="scientific">Corymbia citriodora subsp. variegata</name>
    <dbReference type="NCBI Taxonomy" id="360336"/>
    <lineage>
        <taxon>Eukaryota</taxon>
        <taxon>Viridiplantae</taxon>
        <taxon>Streptophyta</taxon>
        <taxon>Embryophyta</taxon>
        <taxon>Tracheophyta</taxon>
        <taxon>Spermatophyta</taxon>
        <taxon>Magnoliopsida</taxon>
        <taxon>eudicotyledons</taxon>
        <taxon>Gunneridae</taxon>
        <taxon>Pentapetalae</taxon>
        <taxon>rosids</taxon>
        <taxon>malvids</taxon>
        <taxon>Myrtales</taxon>
        <taxon>Myrtaceae</taxon>
        <taxon>Myrtoideae</taxon>
        <taxon>Eucalypteae</taxon>
        <taxon>Corymbia</taxon>
    </lineage>
</organism>
<dbReference type="Pfam" id="PF00026">
    <property type="entry name" value="Asp"/>
    <property type="match status" value="1"/>
</dbReference>
<accession>A0A8T0CGC2</accession>
<dbReference type="GO" id="GO:0006508">
    <property type="term" value="P:proteolysis"/>
    <property type="evidence" value="ECO:0007669"/>
    <property type="project" value="InterPro"/>
</dbReference>
<dbReference type="Gene3D" id="2.40.70.10">
    <property type="entry name" value="Acid Proteases"/>
    <property type="match status" value="2"/>
</dbReference>
<dbReference type="InterPro" id="IPR033121">
    <property type="entry name" value="PEPTIDASE_A1"/>
</dbReference>
<dbReference type="Gramene" id="rna-gnl|WGS:JABURB|Cocit.L0782.1">
    <property type="protein sequence ID" value="cds-KAF7845752.1"/>
    <property type="gene ID" value="gene-BT93_L0782"/>
</dbReference>
<dbReference type="CDD" id="cd05471">
    <property type="entry name" value="pepsin_like"/>
    <property type="match status" value="1"/>
</dbReference>
<dbReference type="EMBL" id="MU101089">
    <property type="protein sequence ID" value="KAF7845752.1"/>
    <property type="molecule type" value="Genomic_DNA"/>
</dbReference>
<dbReference type="PANTHER" id="PTHR47966">
    <property type="entry name" value="BETA-SITE APP-CLEAVING ENZYME, ISOFORM A-RELATED"/>
    <property type="match status" value="1"/>
</dbReference>
<dbReference type="Proteomes" id="UP000806378">
    <property type="component" value="Unassembled WGS sequence"/>
</dbReference>
<dbReference type="OrthoDB" id="15189at2759"/>
<dbReference type="PANTHER" id="PTHR47966:SF47">
    <property type="entry name" value="ENDOPEPTIDASE, PUTATIVE (AFU_ORTHOLOGUE AFUA_3G01220)-RELATED"/>
    <property type="match status" value="1"/>
</dbReference>
<comment type="similarity">
    <text evidence="1">Belongs to the peptidase A1 family.</text>
</comment>